<evidence type="ECO:0000256" key="1">
    <source>
        <dbReference type="SAM" id="SignalP"/>
    </source>
</evidence>
<feature type="chain" id="PRO_5017200953" evidence="1">
    <location>
        <begin position="26"/>
        <end position="48"/>
    </location>
</feature>
<keyword evidence="3" id="KW-1185">Reference proteome</keyword>
<accession>A0A1I0YPN9</accession>
<feature type="signal peptide" evidence="1">
    <location>
        <begin position="1"/>
        <end position="25"/>
    </location>
</feature>
<dbReference type="Proteomes" id="UP000243799">
    <property type="component" value="Unassembled WGS sequence"/>
</dbReference>
<dbReference type="AlphaFoldDB" id="A0A1I0YPN9"/>
<evidence type="ECO:0000313" key="2">
    <source>
        <dbReference type="EMBL" id="SFB15349.1"/>
    </source>
</evidence>
<organism evidence="2 3">
    <name type="scientific">Amycolatopsis marina</name>
    <dbReference type="NCBI Taxonomy" id="490629"/>
    <lineage>
        <taxon>Bacteria</taxon>
        <taxon>Bacillati</taxon>
        <taxon>Actinomycetota</taxon>
        <taxon>Actinomycetes</taxon>
        <taxon>Pseudonocardiales</taxon>
        <taxon>Pseudonocardiaceae</taxon>
        <taxon>Amycolatopsis</taxon>
    </lineage>
</organism>
<gene>
    <name evidence="2" type="ORF">SAMN05216266_105250</name>
</gene>
<evidence type="ECO:0000313" key="3">
    <source>
        <dbReference type="Proteomes" id="UP000243799"/>
    </source>
</evidence>
<sequence length="48" mass="4894">MKTRFVLSLLAALALMFGAATPALAATGPEKADLSSSVSVAECLRCPL</sequence>
<keyword evidence="1" id="KW-0732">Signal</keyword>
<proteinExistence type="predicted"/>
<dbReference type="RefSeq" id="WP_177242569.1">
    <property type="nucleotide sequence ID" value="NZ_FOKG01000005.1"/>
</dbReference>
<dbReference type="EMBL" id="FOKG01000005">
    <property type="protein sequence ID" value="SFB15349.1"/>
    <property type="molecule type" value="Genomic_DNA"/>
</dbReference>
<reference evidence="3" key="1">
    <citation type="submission" date="2016-10" db="EMBL/GenBank/DDBJ databases">
        <authorList>
            <person name="Varghese N."/>
            <person name="Submissions S."/>
        </authorList>
    </citation>
    <scope>NUCLEOTIDE SEQUENCE [LARGE SCALE GENOMIC DNA]</scope>
    <source>
        <strain evidence="3">CGMCC 4.3568</strain>
    </source>
</reference>
<name>A0A1I0YPN9_9PSEU</name>
<protein>
    <submittedName>
        <fullName evidence="2">Uncharacterized protein</fullName>
    </submittedName>
</protein>